<proteinExistence type="predicted"/>
<dbReference type="PANTHER" id="PTHR31286:SF173">
    <property type="entry name" value="DUF4283 DOMAIN-CONTAINING PROTEIN"/>
    <property type="match status" value="1"/>
</dbReference>
<name>A0A2P5WL36_GOSBA</name>
<evidence type="ECO:0000313" key="2">
    <source>
        <dbReference type="EMBL" id="PPR91771.1"/>
    </source>
</evidence>
<dbReference type="InterPro" id="IPR040256">
    <property type="entry name" value="At4g02000-like"/>
</dbReference>
<dbReference type="Proteomes" id="UP000239757">
    <property type="component" value="Unassembled WGS sequence"/>
</dbReference>
<evidence type="ECO:0000313" key="3">
    <source>
        <dbReference type="Proteomes" id="UP000239757"/>
    </source>
</evidence>
<accession>A0A2P5WL36</accession>
<dbReference type="AlphaFoldDB" id="A0A2P5WL36"/>
<dbReference type="EMBL" id="KZ667223">
    <property type="protein sequence ID" value="PPR91771.1"/>
    <property type="molecule type" value="Genomic_DNA"/>
</dbReference>
<dbReference type="OrthoDB" id="994333at2759"/>
<feature type="domain" description="DUF4283" evidence="1">
    <location>
        <begin position="103"/>
        <end position="183"/>
    </location>
</feature>
<dbReference type="PANTHER" id="PTHR31286">
    <property type="entry name" value="GLYCINE-RICH CELL WALL STRUCTURAL PROTEIN 1.8-LIKE"/>
    <property type="match status" value="1"/>
</dbReference>
<gene>
    <name evidence="2" type="ORF">GOBAR_AA28902</name>
</gene>
<sequence>MEISLSENFGSNKSIVEELIPKKVRFRDKDGESNDDMKVDSSAHPISWKDMLVGPVVEDASKRPEEKEDIDFLEGDIKKTFVNGVPSITFSVRIHQILFQGMENTVVLKLFGCNIGFSVLQNKIYSMWKPSTPIHMMDIENGYFLVKFQNKQDCEKALSEGPWIIFGQYLTVQPWTMAFDPAQAYLGVVMAWIRFLALRSYLYNNKIITEIGELVEKVVK</sequence>
<dbReference type="InterPro" id="IPR025558">
    <property type="entry name" value="DUF4283"/>
</dbReference>
<evidence type="ECO:0000259" key="1">
    <source>
        <dbReference type="Pfam" id="PF14111"/>
    </source>
</evidence>
<organism evidence="2 3">
    <name type="scientific">Gossypium barbadense</name>
    <name type="common">Sea Island cotton</name>
    <name type="synonym">Hibiscus barbadensis</name>
    <dbReference type="NCBI Taxonomy" id="3634"/>
    <lineage>
        <taxon>Eukaryota</taxon>
        <taxon>Viridiplantae</taxon>
        <taxon>Streptophyta</taxon>
        <taxon>Embryophyta</taxon>
        <taxon>Tracheophyta</taxon>
        <taxon>Spermatophyta</taxon>
        <taxon>Magnoliopsida</taxon>
        <taxon>eudicotyledons</taxon>
        <taxon>Gunneridae</taxon>
        <taxon>Pentapetalae</taxon>
        <taxon>rosids</taxon>
        <taxon>malvids</taxon>
        <taxon>Malvales</taxon>
        <taxon>Malvaceae</taxon>
        <taxon>Malvoideae</taxon>
        <taxon>Gossypium</taxon>
    </lineage>
</organism>
<reference evidence="2 3" key="1">
    <citation type="submission" date="2015-01" db="EMBL/GenBank/DDBJ databases">
        <title>Genome of allotetraploid Gossypium barbadense reveals genomic plasticity and fiber elongation in cotton evolution.</title>
        <authorList>
            <person name="Chen X."/>
            <person name="Liu X."/>
            <person name="Zhao B."/>
            <person name="Zheng H."/>
            <person name="Hu Y."/>
            <person name="Lu G."/>
            <person name="Yang C."/>
            <person name="Chen J."/>
            <person name="Shan C."/>
            <person name="Zhang L."/>
            <person name="Zhou Y."/>
            <person name="Wang L."/>
            <person name="Guo W."/>
            <person name="Bai Y."/>
            <person name="Ruan J."/>
            <person name="Shangguan X."/>
            <person name="Mao Y."/>
            <person name="Jiang J."/>
            <person name="Zhu Y."/>
            <person name="Lei J."/>
            <person name="Kang H."/>
            <person name="Chen S."/>
            <person name="He X."/>
            <person name="Wang R."/>
            <person name="Wang Y."/>
            <person name="Chen J."/>
            <person name="Wang L."/>
            <person name="Yu S."/>
            <person name="Wang B."/>
            <person name="Wei J."/>
            <person name="Song S."/>
            <person name="Lu X."/>
            <person name="Gao Z."/>
            <person name="Gu W."/>
            <person name="Deng X."/>
            <person name="Ma D."/>
            <person name="Wang S."/>
            <person name="Liang W."/>
            <person name="Fang L."/>
            <person name="Cai C."/>
            <person name="Zhu X."/>
            <person name="Zhou B."/>
            <person name="Zhang Y."/>
            <person name="Chen Z."/>
            <person name="Xu S."/>
            <person name="Zhu R."/>
            <person name="Wang S."/>
            <person name="Zhang T."/>
            <person name="Zhao G."/>
        </authorList>
    </citation>
    <scope>NUCLEOTIDE SEQUENCE [LARGE SCALE GENOMIC DNA]</scope>
    <source>
        <strain evidence="3">cv. Xinhai21</strain>
        <tissue evidence="2">Leaf</tissue>
    </source>
</reference>
<dbReference type="Pfam" id="PF14111">
    <property type="entry name" value="DUF4283"/>
    <property type="match status" value="1"/>
</dbReference>
<protein>
    <recommendedName>
        <fullName evidence="1">DUF4283 domain-containing protein</fullName>
    </recommendedName>
</protein>